<name>A0A0Y6V086_NEIME</name>
<dbReference type="EMBL" id="NWZY01000045">
    <property type="protein sequence ID" value="RQK76219.1"/>
    <property type="molecule type" value="Genomic_DNA"/>
</dbReference>
<accession>A0A0Y6V086</accession>
<evidence type="ECO:0000313" key="2">
    <source>
        <dbReference type="EMBL" id="CWQ13061.1"/>
    </source>
</evidence>
<reference evidence="6 7" key="2">
    <citation type="submission" date="2016-02" db="EMBL/GenBank/DDBJ databases">
        <authorList>
            <consortium name="Pathogen Informatics"/>
        </authorList>
    </citation>
    <scope>NUCLEOTIDE SEQUENCE [LARGE SCALE GENOMIC DNA]</scope>
    <source>
        <strain evidence="2 7">2842STDY5881269</strain>
        <strain evidence="3 6">2842STDY5881531</strain>
    </source>
</reference>
<dbReference type="Proteomes" id="UP000092966">
    <property type="component" value="Chromosome"/>
</dbReference>
<evidence type="ECO:0008006" key="11">
    <source>
        <dbReference type="Google" id="ProtNLM"/>
    </source>
</evidence>
<proteinExistence type="predicted"/>
<dbReference type="Proteomes" id="UP000069876">
    <property type="component" value="Unassembled WGS sequence"/>
</dbReference>
<reference evidence="4" key="5">
    <citation type="submission" date="2017-09" db="EMBL/GenBank/DDBJ databases">
        <authorList>
            <person name="Kretz C."/>
            <person name="Retchless A."/>
            <person name="Wang X."/>
        </authorList>
    </citation>
    <scope>NUCLEOTIDE SEQUENCE</scope>
    <source>
        <strain evidence="4">M26503</strain>
    </source>
</reference>
<evidence type="ECO:0000313" key="1">
    <source>
        <dbReference type="EMBL" id="ANW91529.1"/>
    </source>
</evidence>
<evidence type="ECO:0000313" key="9">
    <source>
        <dbReference type="Proteomes" id="UP000217930"/>
    </source>
</evidence>
<dbReference type="RefSeq" id="WP_002217317.1">
    <property type="nucleotide sequence ID" value="NZ_CP007667.1"/>
</dbReference>
<evidence type="ECO:0000313" key="3">
    <source>
        <dbReference type="EMBL" id="CWU29287.1"/>
    </source>
</evidence>
<organism evidence="3 6">
    <name type="scientific">Neisseria meningitidis</name>
    <dbReference type="NCBI Taxonomy" id="487"/>
    <lineage>
        <taxon>Bacteria</taxon>
        <taxon>Pseudomonadati</taxon>
        <taxon>Pseudomonadota</taxon>
        <taxon>Betaproteobacteria</taxon>
        <taxon>Neisseriales</taxon>
        <taxon>Neisseriaceae</taxon>
        <taxon>Neisseria</taxon>
    </lineage>
</organism>
<evidence type="ECO:0000313" key="10">
    <source>
        <dbReference type="Proteomes" id="UP000283666"/>
    </source>
</evidence>
<reference evidence="5 10" key="4">
    <citation type="submission" date="2017-09" db="EMBL/GenBank/DDBJ databases">
        <title>Phenotypic and genotypic characterization of Colombian isolates of Neisseria meningitidis recovered from invasive disease.</title>
        <authorList>
            <person name="Duarte C."/>
            <person name="Gabastou J.M."/>
            <person name="Moreno J."/>
        </authorList>
    </citation>
    <scope>NUCLEOTIDE SEQUENCE [LARGE SCALE GENOMIC DNA]</scope>
    <source>
        <strain evidence="5 10">INS-Nm1012</strain>
    </source>
</reference>
<evidence type="ECO:0000313" key="7">
    <source>
        <dbReference type="Proteomes" id="UP000072443"/>
    </source>
</evidence>
<dbReference type="Proteomes" id="UP000217930">
    <property type="component" value="Unassembled WGS sequence"/>
</dbReference>
<evidence type="ECO:0000313" key="4">
    <source>
        <dbReference type="EMBL" id="PBJ88396.1"/>
    </source>
</evidence>
<dbReference type="EMBL" id="FEVP01000036">
    <property type="protein sequence ID" value="CWQ13061.1"/>
    <property type="molecule type" value="Genomic_DNA"/>
</dbReference>
<evidence type="ECO:0000313" key="6">
    <source>
        <dbReference type="Proteomes" id="UP000069876"/>
    </source>
</evidence>
<reference evidence="1 8" key="1">
    <citation type="submission" date="2015-07" db="EMBL/GenBank/DDBJ databases">
        <title>Comparative genome sequencing reveals within-host evolution of Neisseria meningitidis during.</title>
        <authorList>
            <person name="Klughammer J."/>
            <person name="Dittrich M."/>
            <person name="Mueller T."/>
            <person name="Blom J."/>
            <person name="Goesmann A."/>
            <person name="Vogel U."/>
            <person name="Frosch M."/>
            <person name="Bock C."/>
            <person name="Schoen C."/>
        </authorList>
    </citation>
    <scope>NUCLEOTIDE SEQUENCE [LARGE SCALE GENOMIC DNA]</scope>
    <source>
        <strain evidence="1 8">DE8555</strain>
    </source>
</reference>
<dbReference type="OMA" id="NASAFGM"/>
<dbReference type="AlphaFoldDB" id="A0A0Y6V086"/>
<dbReference type="Proteomes" id="UP000283666">
    <property type="component" value="Unassembled WGS sequence"/>
</dbReference>
<reference evidence="4 9" key="3">
    <citation type="journal article" date="2017" name="Clin. Infect. Dis.">
        <title>Increased Risk for Meningococcal Disease among Men who have Sex with Men in the United States, 2012-2015.</title>
        <authorList>
            <person name="Folaranmi T.A."/>
            <person name="Kretz C.B."/>
            <person name="Kamiya H."/>
            <person name="MacNeil J.R."/>
            <person name="Whaley M.J."/>
            <person name="Blain A."/>
            <person name="Antwi M."/>
            <person name="Dorsinville M."/>
            <person name="Pacilli M."/>
            <person name="Smith S."/>
            <person name="Civen R."/>
            <person name="Ngo V."/>
            <person name="Winter K."/>
            <person name="Harriman K."/>
            <person name="Wang X."/>
            <person name="Bowen V.B."/>
            <person name="Patel M."/>
            <person name="Martin S."/>
            <person name="Misegades L."/>
            <person name="Meyer S.A."/>
        </authorList>
    </citation>
    <scope>NUCLEOTIDE SEQUENCE [LARGE SCALE GENOMIC DNA]</scope>
    <source>
        <strain evidence="4 9">M26503</strain>
    </source>
</reference>
<dbReference type="EMBL" id="NTLY01000002">
    <property type="protein sequence ID" value="PBJ88396.1"/>
    <property type="molecule type" value="Genomic_DNA"/>
</dbReference>
<gene>
    <name evidence="4" type="ORF">CNQ34_11650</name>
    <name evidence="5" type="ORF">COH52_11800</name>
    <name evidence="1" type="ORF">DE8555_0968</name>
    <name evidence="2" type="ORF">ERS514591_01957</name>
    <name evidence="3" type="ORF">ERS514851_01789</name>
</gene>
<dbReference type="Proteomes" id="UP000072443">
    <property type="component" value="Unassembled WGS sequence"/>
</dbReference>
<dbReference type="EMBL" id="FFEF01000028">
    <property type="protein sequence ID" value="CWU29287.1"/>
    <property type="molecule type" value="Genomic_DNA"/>
</dbReference>
<dbReference type="EMBL" id="CP012393">
    <property type="protein sequence ID" value="ANW91529.1"/>
    <property type="molecule type" value="Genomic_DNA"/>
</dbReference>
<sequence length="60" mass="6845">MFWYVIGFCSFVVALLSLWVNVGAFGMQEDDTPQSDYEKRLGLGAKLKNKNTPDTEEKQQ</sequence>
<protein>
    <recommendedName>
        <fullName evidence="11">Cytochrome C oxidase subunit II</fullName>
    </recommendedName>
</protein>
<evidence type="ECO:0000313" key="8">
    <source>
        <dbReference type="Proteomes" id="UP000092966"/>
    </source>
</evidence>
<evidence type="ECO:0000313" key="5">
    <source>
        <dbReference type="EMBL" id="RQK76219.1"/>
    </source>
</evidence>